<accession>E6Q5U2</accession>
<dbReference type="InterPro" id="IPR029044">
    <property type="entry name" value="Nucleotide-diphossugar_trans"/>
</dbReference>
<proteinExistence type="predicted"/>
<organism evidence="2">
    <name type="scientific">mine drainage metagenome</name>
    <dbReference type="NCBI Taxonomy" id="410659"/>
    <lineage>
        <taxon>unclassified sequences</taxon>
        <taxon>metagenomes</taxon>
        <taxon>ecological metagenomes</taxon>
    </lineage>
</organism>
<dbReference type="AlphaFoldDB" id="E6Q5U2"/>
<evidence type="ECO:0000259" key="1">
    <source>
        <dbReference type="Pfam" id="PF00535"/>
    </source>
</evidence>
<dbReference type="GO" id="GO:0044010">
    <property type="term" value="P:single-species biofilm formation"/>
    <property type="evidence" value="ECO:0007669"/>
    <property type="project" value="TreeGrafter"/>
</dbReference>
<reference evidence="2" key="1">
    <citation type="submission" date="2009-10" db="EMBL/GenBank/DDBJ databases">
        <title>Diversity of trophic interactions inside an arsenic-rich microbial ecosystem.</title>
        <authorList>
            <person name="Bertin P.N."/>
            <person name="Heinrich-Salmeron A."/>
            <person name="Pelletier E."/>
            <person name="Goulhen-Chollet F."/>
            <person name="Arsene-Ploetze F."/>
            <person name="Gallien S."/>
            <person name="Calteau A."/>
            <person name="Vallenet D."/>
            <person name="Casiot C."/>
            <person name="Chane-Woon-Ming B."/>
            <person name="Giloteaux L."/>
            <person name="Barakat M."/>
            <person name="Bonnefoy V."/>
            <person name="Bruneel O."/>
            <person name="Chandler M."/>
            <person name="Cleiss J."/>
            <person name="Duran R."/>
            <person name="Elbaz-Poulichet F."/>
            <person name="Fonknechten N."/>
            <person name="Lauga B."/>
            <person name="Mornico D."/>
            <person name="Ortet P."/>
            <person name="Schaeffer C."/>
            <person name="Siguier P."/>
            <person name="Alexander Thil Smith A."/>
            <person name="Van Dorsselaer A."/>
            <person name="Weissenbach J."/>
            <person name="Medigue C."/>
            <person name="Le Paslier D."/>
        </authorList>
    </citation>
    <scope>NUCLEOTIDE SEQUENCE</scope>
</reference>
<gene>
    <name evidence="2" type="ORF">CARN4_2411</name>
</gene>
<evidence type="ECO:0000313" key="2">
    <source>
        <dbReference type="EMBL" id="CBI02563.1"/>
    </source>
</evidence>
<name>E6Q5U2_9ZZZZ</name>
<dbReference type="Gene3D" id="3.90.550.10">
    <property type="entry name" value="Spore Coat Polysaccharide Biosynthesis Protein SpsA, Chain A"/>
    <property type="match status" value="1"/>
</dbReference>
<dbReference type="PANTHER" id="PTHR43685:SF2">
    <property type="entry name" value="GLYCOSYLTRANSFERASE 2-LIKE DOMAIN-CONTAINING PROTEIN"/>
    <property type="match status" value="1"/>
</dbReference>
<dbReference type="PANTHER" id="PTHR43685">
    <property type="entry name" value="GLYCOSYLTRANSFERASE"/>
    <property type="match status" value="1"/>
</dbReference>
<keyword evidence="2" id="KW-0808">Transferase</keyword>
<protein>
    <submittedName>
        <fullName evidence="2">Glycosyl transferase, family 2</fullName>
    </submittedName>
</protein>
<comment type="caution">
    <text evidence="2">The sequence shown here is derived from an EMBL/GenBank/DDBJ whole genome shotgun (WGS) entry which is preliminary data.</text>
</comment>
<sequence>MFVPRVPGLVSVVTPCLDAARFLREAIESVLGQREAQIEYIVVDGGSRDASVAIARSYEPRVRVLELPGSSQACAINAGFAASRGEYFTFLNADDMLEPDALSRALAALQRAEAAPYVYGDATFIDAAGEELGPYPTMPFSRAALARACFICQPATLLRATAFERAGGIDEKYESSFDYDLWVRMAMNEPPPARVLSRLARARMHGDAKTFRKRDEVFREAIAVVRSHYHYVPFSWLHAYAGYRCDGRDQFFEASPGSLRRTLSTLAMGLRENAGRRLRYCGEWASESWRLWRAARHRSAA</sequence>
<dbReference type="GO" id="GO:0016740">
    <property type="term" value="F:transferase activity"/>
    <property type="evidence" value="ECO:0007669"/>
    <property type="project" value="UniProtKB-KW"/>
</dbReference>
<feature type="domain" description="Glycosyltransferase 2-like" evidence="1">
    <location>
        <begin position="11"/>
        <end position="121"/>
    </location>
</feature>
<dbReference type="Pfam" id="PF00535">
    <property type="entry name" value="Glycos_transf_2"/>
    <property type="match status" value="1"/>
</dbReference>
<dbReference type="SUPFAM" id="SSF53448">
    <property type="entry name" value="Nucleotide-diphospho-sugar transferases"/>
    <property type="match status" value="1"/>
</dbReference>
<dbReference type="CDD" id="cd06433">
    <property type="entry name" value="GT_2_WfgS_like"/>
    <property type="match status" value="1"/>
</dbReference>
<dbReference type="InterPro" id="IPR001173">
    <property type="entry name" value="Glyco_trans_2-like"/>
</dbReference>
<dbReference type="InterPro" id="IPR050834">
    <property type="entry name" value="Glycosyltransf_2"/>
</dbReference>
<dbReference type="EMBL" id="CABO01000039">
    <property type="protein sequence ID" value="CBI02563.1"/>
    <property type="molecule type" value="Genomic_DNA"/>
</dbReference>